<evidence type="ECO:0000313" key="8">
    <source>
        <dbReference type="Proteomes" id="UP000067689"/>
    </source>
</evidence>
<dbReference type="GO" id="GO:0005886">
    <property type="term" value="C:plasma membrane"/>
    <property type="evidence" value="ECO:0007669"/>
    <property type="project" value="UniProtKB-SubCell"/>
</dbReference>
<evidence type="ECO:0000256" key="2">
    <source>
        <dbReference type="ARBA" id="ARBA00022475"/>
    </source>
</evidence>
<dbReference type="EMBL" id="CP011502">
    <property type="protein sequence ID" value="ALX06034.1"/>
    <property type="molecule type" value="Genomic_DNA"/>
</dbReference>
<evidence type="ECO:0000256" key="6">
    <source>
        <dbReference type="SAM" id="Phobius"/>
    </source>
</evidence>
<dbReference type="AlphaFoldDB" id="A0A0U4DD68"/>
<keyword evidence="4 6" id="KW-1133">Transmembrane helix</keyword>
<dbReference type="GO" id="GO:0015297">
    <property type="term" value="F:antiporter activity"/>
    <property type="evidence" value="ECO:0007669"/>
    <property type="project" value="InterPro"/>
</dbReference>
<dbReference type="STRING" id="2041.AERYTH_15670"/>
<feature type="transmembrane region" description="Helical" evidence="6">
    <location>
        <begin position="121"/>
        <end position="144"/>
    </location>
</feature>
<dbReference type="PANTHER" id="PTHR30250">
    <property type="entry name" value="PST FAMILY PREDICTED COLANIC ACID TRANSPORTER"/>
    <property type="match status" value="1"/>
</dbReference>
<dbReference type="Pfam" id="PF01554">
    <property type="entry name" value="MatE"/>
    <property type="match status" value="1"/>
</dbReference>
<dbReference type="Pfam" id="PF13440">
    <property type="entry name" value="Polysacc_synt_3"/>
    <property type="match status" value="1"/>
</dbReference>
<feature type="transmembrane region" description="Helical" evidence="6">
    <location>
        <begin position="156"/>
        <end position="179"/>
    </location>
</feature>
<dbReference type="InterPro" id="IPR002528">
    <property type="entry name" value="MATE_fam"/>
</dbReference>
<proteinExistence type="predicted"/>
<dbReference type="InterPro" id="IPR050833">
    <property type="entry name" value="Poly_Biosynth_Transport"/>
</dbReference>
<feature type="transmembrane region" description="Helical" evidence="6">
    <location>
        <begin position="429"/>
        <end position="450"/>
    </location>
</feature>
<dbReference type="PANTHER" id="PTHR30250:SF26">
    <property type="entry name" value="PSMA PROTEIN"/>
    <property type="match status" value="1"/>
</dbReference>
<organism evidence="7 8">
    <name type="scientific">Aeromicrobium erythreum</name>
    <dbReference type="NCBI Taxonomy" id="2041"/>
    <lineage>
        <taxon>Bacteria</taxon>
        <taxon>Bacillati</taxon>
        <taxon>Actinomycetota</taxon>
        <taxon>Actinomycetes</taxon>
        <taxon>Propionibacteriales</taxon>
        <taxon>Nocardioidaceae</taxon>
        <taxon>Aeromicrobium</taxon>
    </lineage>
</organism>
<evidence type="ECO:0000313" key="7">
    <source>
        <dbReference type="EMBL" id="ALX06034.1"/>
    </source>
</evidence>
<evidence type="ECO:0000256" key="4">
    <source>
        <dbReference type="ARBA" id="ARBA00022989"/>
    </source>
</evidence>
<keyword evidence="3 6" id="KW-0812">Transmembrane</keyword>
<feature type="transmembrane region" description="Helical" evidence="6">
    <location>
        <begin position="7"/>
        <end position="23"/>
    </location>
</feature>
<comment type="subcellular location">
    <subcellularLocation>
        <location evidence="1">Cell membrane</location>
        <topology evidence="1">Multi-pass membrane protein</topology>
    </subcellularLocation>
</comment>
<evidence type="ECO:0000256" key="3">
    <source>
        <dbReference type="ARBA" id="ARBA00022692"/>
    </source>
</evidence>
<dbReference type="PATRIC" id="fig|2041.4.peg.3272"/>
<gene>
    <name evidence="7" type="ORF">AERYTH_15670</name>
</gene>
<dbReference type="KEGG" id="aer:AERYTH_15670"/>
<evidence type="ECO:0000256" key="5">
    <source>
        <dbReference type="ARBA" id="ARBA00023136"/>
    </source>
</evidence>
<name>A0A0U4DD68_9ACTN</name>
<feature type="transmembrane region" description="Helical" evidence="6">
    <location>
        <begin position="35"/>
        <end position="60"/>
    </location>
</feature>
<sequence>MRRNSAFSAAEVIVGGVCLFFIYRNVVQTLGVSMLGVWSLVLATTAFGRAADLGISGGLARFIGRSIGEGRLEAAVAYMRTGVLFMAAAMGVVALALWWPLWRGLAIALDGRELAAAREVLPWAVLSLWLLIVKSAIDSCLLGMGRADLRSIGGMLGMLAQLVASLMLVGTFGLNGLAWAQAGQFVLAICFELGALAIVTNSAGDRMASPWFSGALLREMLGFGVKLQAGSLANLMFEPVVKTALGAVAGTHVLGIFEIAYRMSYQARNVAIMALQPSLPKFAELSVGDQQGLRDLFSRICRAAALMGGGLMLLVAVASPLISFLYLDEVDPLFIYVVGVVSAMWAATIFASPAYYLGIASGRVVPYVMSECVSIAIAGLAVVVVGAVIDPAASIVGIALGKIVGSCITAAWIRPTSRLRDSALLHPDILKATVVVLLCSVTVVLVSLHVR</sequence>
<dbReference type="Proteomes" id="UP000067689">
    <property type="component" value="Chromosome"/>
</dbReference>
<feature type="transmembrane region" description="Helical" evidence="6">
    <location>
        <begin position="333"/>
        <end position="357"/>
    </location>
</feature>
<dbReference type="GO" id="GO:0042910">
    <property type="term" value="F:xenobiotic transmembrane transporter activity"/>
    <property type="evidence" value="ECO:0007669"/>
    <property type="project" value="InterPro"/>
</dbReference>
<feature type="transmembrane region" description="Helical" evidence="6">
    <location>
        <begin position="395"/>
        <end position="413"/>
    </location>
</feature>
<protein>
    <recommendedName>
        <fullName evidence="9">Polysaccharide biosynthesis protein C-terminal domain-containing protein</fullName>
    </recommendedName>
</protein>
<evidence type="ECO:0000256" key="1">
    <source>
        <dbReference type="ARBA" id="ARBA00004651"/>
    </source>
</evidence>
<keyword evidence="2" id="KW-1003">Cell membrane</keyword>
<feature type="transmembrane region" description="Helical" evidence="6">
    <location>
        <begin position="364"/>
        <end position="389"/>
    </location>
</feature>
<feature type="transmembrane region" description="Helical" evidence="6">
    <location>
        <begin position="303"/>
        <end position="327"/>
    </location>
</feature>
<keyword evidence="8" id="KW-1185">Reference proteome</keyword>
<feature type="transmembrane region" description="Helical" evidence="6">
    <location>
        <begin position="185"/>
        <end position="204"/>
    </location>
</feature>
<keyword evidence="5 6" id="KW-0472">Membrane</keyword>
<accession>A0A0U4DD68</accession>
<dbReference type="RefSeq" id="WP_067860595.1">
    <property type="nucleotide sequence ID" value="NZ_CP011502.1"/>
</dbReference>
<feature type="transmembrane region" description="Helical" evidence="6">
    <location>
        <begin position="81"/>
        <end position="101"/>
    </location>
</feature>
<reference evidence="7 8" key="1">
    <citation type="journal article" date="1991" name="Int. J. Syst. Bacteriol.">
        <title>Description of the erythromycin-producing bacterium Arthrobacter sp. strain NRRL B-3381 as Aeromicrobium erythreum gen. nov., sp. nov.</title>
        <authorList>
            <person name="Miller E.S."/>
            <person name="Woese C.R."/>
            <person name="Brenner S."/>
        </authorList>
    </citation>
    <scope>NUCLEOTIDE SEQUENCE [LARGE SCALE GENOMIC DNA]</scope>
    <source>
        <strain evidence="7 8">AR18</strain>
    </source>
</reference>
<evidence type="ECO:0008006" key="9">
    <source>
        <dbReference type="Google" id="ProtNLM"/>
    </source>
</evidence>